<dbReference type="InterPro" id="IPR020449">
    <property type="entry name" value="Tscrpt_reg_AraC-type_HTH"/>
</dbReference>
<dbReference type="Gene3D" id="1.10.10.60">
    <property type="entry name" value="Homeodomain-like"/>
    <property type="match status" value="2"/>
</dbReference>
<dbReference type="PANTHER" id="PTHR43280:SF2">
    <property type="entry name" value="HTH-TYPE TRANSCRIPTIONAL REGULATOR EXSA"/>
    <property type="match status" value="1"/>
</dbReference>
<dbReference type="InterPro" id="IPR011006">
    <property type="entry name" value="CheY-like_superfamily"/>
</dbReference>
<dbReference type="InterPro" id="IPR009057">
    <property type="entry name" value="Homeodomain-like_sf"/>
</dbReference>
<keyword evidence="8" id="KW-1185">Reference proteome</keyword>
<dbReference type="Gene3D" id="3.40.50.2300">
    <property type="match status" value="1"/>
</dbReference>
<dbReference type="PROSITE" id="PS00041">
    <property type="entry name" value="HTH_ARAC_FAMILY_1"/>
    <property type="match status" value="1"/>
</dbReference>
<dbReference type="GO" id="GO:0003700">
    <property type="term" value="F:DNA-binding transcription factor activity"/>
    <property type="evidence" value="ECO:0007669"/>
    <property type="project" value="InterPro"/>
</dbReference>
<dbReference type="InterPro" id="IPR018060">
    <property type="entry name" value="HTH_AraC"/>
</dbReference>
<sequence length="249" mass="28718">MDILVVEDEKLIRDGIISIITSKINFVTNIFSADSGLAGIDIANHKRPHLIITDIRMPDMTGLEMARLIQEMSIDTSFVVVSGYSDFQYTQQAVQNNSIKDYLLKPIYWADLVKAVTKVHQETHTKDPVALDNNEIDSSGISETRNIIKRAKQFIRANYNKEISLQMVGDYLYLNPSYFSMLFKNQSGENFLDYLTRIRIENAKRLLVETNLKIYKISEMVGYKSEKHFITVFKKNMGYSPNQHRQYGK</sequence>
<keyword evidence="4" id="KW-0597">Phosphoprotein</keyword>
<dbReference type="PRINTS" id="PR00032">
    <property type="entry name" value="HTHARAC"/>
</dbReference>
<feature type="domain" description="HTH araC/xylS-type" evidence="5">
    <location>
        <begin position="149"/>
        <end position="247"/>
    </location>
</feature>
<reference evidence="7 8" key="1">
    <citation type="submission" date="2019-01" db="EMBL/GenBank/DDBJ databases">
        <title>Complete genome sequence of Cohnella hallensis HS21 isolated from Korean fir (Abies koreana) rhizospheric soil.</title>
        <authorList>
            <person name="Jiang L."/>
            <person name="Kang S.W."/>
            <person name="Kim S."/>
            <person name="Jung J."/>
            <person name="Kim C.Y."/>
            <person name="Kim D.H."/>
            <person name="Kim S.W."/>
            <person name="Lee J."/>
        </authorList>
    </citation>
    <scope>NUCLEOTIDE SEQUENCE [LARGE SCALE GENOMIC DNA]</scope>
    <source>
        <strain evidence="7 8">HS21</strain>
    </source>
</reference>
<dbReference type="Proteomes" id="UP000289856">
    <property type="component" value="Chromosome"/>
</dbReference>
<dbReference type="GO" id="GO:0043565">
    <property type="term" value="F:sequence-specific DNA binding"/>
    <property type="evidence" value="ECO:0007669"/>
    <property type="project" value="InterPro"/>
</dbReference>
<dbReference type="PROSITE" id="PS50110">
    <property type="entry name" value="RESPONSE_REGULATORY"/>
    <property type="match status" value="1"/>
</dbReference>
<dbReference type="InterPro" id="IPR001789">
    <property type="entry name" value="Sig_transdc_resp-reg_receiver"/>
</dbReference>
<dbReference type="InterPro" id="IPR018062">
    <property type="entry name" value="HTH_AraC-typ_CS"/>
</dbReference>
<evidence type="ECO:0000259" key="6">
    <source>
        <dbReference type="PROSITE" id="PS50110"/>
    </source>
</evidence>
<keyword evidence="1" id="KW-0805">Transcription regulation</keyword>
<protein>
    <submittedName>
        <fullName evidence="7">DNA-binding response regulator</fullName>
    </submittedName>
</protein>
<dbReference type="OrthoDB" id="159632at2"/>
<feature type="modified residue" description="4-aspartylphosphate" evidence="4">
    <location>
        <position position="54"/>
    </location>
</feature>
<dbReference type="Pfam" id="PF12833">
    <property type="entry name" value="HTH_18"/>
    <property type="match status" value="1"/>
</dbReference>
<dbReference type="AlphaFoldDB" id="A0A3T1DDY5"/>
<dbReference type="SUPFAM" id="SSF46689">
    <property type="entry name" value="Homeodomain-like"/>
    <property type="match status" value="2"/>
</dbReference>
<gene>
    <name evidence="7" type="ORF">KCTCHS21_57490</name>
</gene>
<dbReference type="SMART" id="SM00448">
    <property type="entry name" value="REC"/>
    <property type="match status" value="1"/>
</dbReference>
<evidence type="ECO:0000313" key="7">
    <source>
        <dbReference type="EMBL" id="BBI36350.1"/>
    </source>
</evidence>
<dbReference type="Pfam" id="PF00072">
    <property type="entry name" value="Response_reg"/>
    <property type="match status" value="1"/>
</dbReference>
<evidence type="ECO:0000256" key="1">
    <source>
        <dbReference type="ARBA" id="ARBA00023015"/>
    </source>
</evidence>
<accession>A0A3T1DDY5</accession>
<proteinExistence type="predicted"/>
<dbReference type="SMART" id="SM00342">
    <property type="entry name" value="HTH_ARAC"/>
    <property type="match status" value="1"/>
</dbReference>
<name>A0A3T1DDY5_9BACL</name>
<dbReference type="CDD" id="cd17536">
    <property type="entry name" value="REC_YesN-like"/>
    <property type="match status" value="1"/>
</dbReference>
<feature type="domain" description="Response regulatory" evidence="6">
    <location>
        <begin position="2"/>
        <end position="120"/>
    </location>
</feature>
<dbReference type="SUPFAM" id="SSF52172">
    <property type="entry name" value="CheY-like"/>
    <property type="match status" value="1"/>
</dbReference>
<dbReference type="PANTHER" id="PTHR43280">
    <property type="entry name" value="ARAC-FAMILY TRANSCRIPTIONAL REGULATOR"/>
    <property type="match status" value="1"/>
</dbReference>
<dbReference type="GO" id="GO:0000160">
    <property type="term" value="P:phosphorelay signal transduction system"/>
    <property type="evidence" value="ECO:0007669"/>
    <property type="project" value="InterPro"/>
</dbReference>
<dbReference type="KEGG" id="cohn:KCTCHS21_57490"/>
<evidence type="ECO:0000313" key="8">
    <source>
        <dbReference type="Proteomes" id="UP000289856"/>
    </source>
</evidence>
<dbReference type="PROSITE" id="PS01124">
    <property type="entry name" value="HTH_ARAC_FAMILY_2"/>
    <property type="match status" value="1"/>
</dbReference>
<dbReference type="EMBL" id="AP019400">
    <property type="protein sequence ID" value="BBI36350.1"/>
    <property type="molecule type" value="Genomic_DNA"/>
</dbReference>
<keyword evidence="3" id="KW-0804">Transcription</keyword>
<evidence type="ECO:0000256" key="4">
    <source>
        <dbReference type="PROSITE-ProRule" id="PRU00169"/>
    </source>
</evidence>
<evidence type="ECO:0000256" key="2">
    <source>
        <dbReference type="ARBA" id="ARBA00023125"/>
    </source>
</evidence>
<evidence type="ECO:0000256" key="3">
    <source>
        <dbReference type="ARBA" id="ARBA00023163"/>
    </source>
</evidence>
<keyword evidence="2 7" id="KW-0238">DNA-binding</keyword>
<evidence type="ECO:0000259" key="5">
    <source>
        <dbReference type="PROSITE" id="PS01124"/>
    </source>
</evidence>
<dbReference type="RefSeq" id="WP_130615770.1">
    <property type="nucleotide sequence ID" value="NZ_AP019400.1"/>
</dbReference>
<organism evidence="7 8">
    <name type="scientific">Cohnella abietis</name>
    <dbReference type="NCBI Taxonomy" id="2507935"/>
    <lineage>
        <taxon>Bacteria</taxon>
        <taxon>Bacillati</taxon>
        <taxon>Bacillota</taxon>
        <taxon>Bacilli</taxon>
        <taxon>Bacillales</taxon>
        <taxon>Paenibacillaceae</taxon>
        <taxon>Cohnella</taxon>
    </lineage>
</organism>